<sequence>MQSHDWIIRVLNDLEDYSEINDLPQTRDAVPLLRMIVEQEIKTSRLPAQPTEPMVHKYPFLVIPGRAAD</sequence>
<dbReference type="AlphaFoldDB" id="A0A940MVF6"/>
<reference evidence="1" key="1">
    <citation type="submission" date="2021-03" db="EMBL/GenBank/DDBJ databases">
        <title>Sagittula salina sp. nov. strain M10.9X isolated from the marine waste.</title>
        <authorList>
            <person name="Satari L."/>
            <person name="Molina-Menor E."/>
            <person name="Vidal-Verdu A."/>
            <person name="Pascual J."/>
            <person name="Pereto J."/>
            <person name="Porcar M."/>
        </authorList>
    </citation>
    <scope>NUCLEOTIDE SEQUENCE</scope>
    <source>
        <strain evidence="1">M10.9X</strain>
    </source>
</reference>
<evidence type="ECO:0000313" key="2">
    <source>
        <dbReference type="Proteomes" id="UP000675940"/>
    </source>
</evidence>
<dbReference type="EMBL" id="JAGISH010000007">
    <property type="protein sequence ID" value="MBP0483629.1"/>
    <property type="molecule type" value="Genomic_DNA"/>
</dbReference>
<keyword evidence="2" id="KW-1185">Reference proteome</keyword>
<dbReference type="RefSeq" id="WP_209361555.1">
    <property type="nucleotide sequence ID" value="NZ_JAGISH010000007.1"/>
</dbReference>
<gene>
    <name evidence="1" type="ORF">J5474_14175</name>
</gene>
<comment type="caution">
    <text evidence="1">The sequence shown here is derived from an EMBL/GenBank/DDBJ whole genome shotgun (WGS) entry which is preliminary data.</text>
</comment>
<evidence type="ECO:0000313" key="1">
    <source>
        <dbReference type="EMBL" id="MBP0483629.1"/>
    </source>
</evidence>
<protein>
    <submittedName>
        <fullName evidence="1">Uncharacterized protein</fullName>
    </submittedName>
</protein>
<organism evidence="1 2">
    <name type="scientific">Sagittula salina</name>
    <dbReference type="NCBI Taxonomy" id="2820268"/>
    <lineage>
        <taxon>Bacteria</taxon>
        <taxon>Pseudomonadati</taxon>
        <taxon>Pseudomonadota</taxon>
        <taxon>Alphaproteobacteria</taxon>
        <taxon>Rhodobacterales</taxon>
        <taxon>Roseobacteraceae</taxon>
        <taxon>Sagittula</taxon>
    </lineage>
</organism>
<accession>A0A940MVF6</accession>
<proteinExistence type="predicted"/>
<dbReference type="Proteomes" id="UP000675940">
    <property type="component" value="Unassembled WGS sequence"/>
</dbReference>
<name>A0A940MVF6_9RHOB</name>